<dbReference type="OrthoDB" id="244102at2"/>
<dbReference type="KEGG" id="dgi:Desgi_4349"/>
<dbReference type="CDD" id="cd05256">
    <property type="entry name" value="UDP_AE_SDR_e"/>
    <property type="match status" value="1"/>
</dbReference>
<organism evidence="8 9">
    <name type="scientific">Desulfoscipio gibsoniae DSM 7213</name>
    <dbReference type="NCBI Taxonomy" id="767817"/>
    <lineage>
        <taxon>Bacteria</taxon>
        <taxon>Bacillati</taxon>
        <taxon>Bacillota</taxon>
        <taxon>Clostridia</taxon>
        <taxon>Eubacteriales</taxon>
        <taxon>Desulfallaceae</taxon>
        <taxon>Desulfoscipio</taxon>
    </lineage>
</organism>
<name>R4KPY7_9FIRM</name>
<evidence type="ECO:0000256" key="4">
    <source>
        <dbReference type="ARBA" id="ARBA00023144"/>
    </source>
</evidence>
<protein>
    <recommendedName>
        <fullName evidence="3">UDP-glucose 4-epimerase</fullName>
    </recommendedName>
    <alternativeName>
        <fullName evidence="6">Galactowaldenase</fullName>
    </alternativeName>
    <alternativeName>
        <fullName evidence="5">UDP-galactose 4-epimerase</fullName>
    </alternativeName>
</protein>
<comment type="similarity">
    <text evidence="2">Belongs to the NAD(P)-dependent epimerase/dehydratase family.</text>
</comment>
<evidence type="ECO:0000256" key="2">
    <source>
        <dbReference type="ARBA" id="ARBA00007637"/>
    </source>
</evidence>
<dbReference type="Pfam" id="PF01370">
    <property type="entry name" value="Epimerase"/>
    <property type="match status" value="1"/>
</dbReference>
<proteinExistence type="inferred from homology"/>
<dbReference type="InterPro" id="IPR036291">
    <property type="entry name" value="NAD(P)-bd_dom_sf"/>
</dbReference>
<keyword evidence="4" id="KW-0119">Carbohydrate metabolism</keyword>
<evidence type="ECO:0000259" key="7">
    <source>
        <dbReference type="Pfam" id="PF01370"/>
    </source>
</evidence>
<feature type="domain" description="NAD-dependent epimerase/dehydratase" evidence="7">
    <location>
        <begin position="3"/>
        <end position="226"/>
    </location>
</feature>
<sequence>MRVLVTGGAGFIGSHIVDALIARGACTAVLDNLSSGRFENIDPRVNFYKGDLRDGKFVREVLQAEKSDYVIHHAAQIDVQTSVDDPATDAAINILGTINLLEACRTCEVKKIVYASSAAVYGNPRYLPVDEEHPVQPLSGYGVSKHTVEHYLVAYQALYGLKYIALRYANVYGPRQDATGEGGVVAIFTDRLLRGRRCRIFGDGRQTRDFIFVGDVARANLAAIDIDSAAGSGTARRSGGCGIFNISTGIPTSVNELYDTLRQITGSDLEPEYCPPRAGDIEHSYLDEKAAVTGLRWQAKRSLVDGLRDTVDYYRQIR</sequence>
<comment type="pathway">
    <text evidence="1">Carbohydrate metabolism; galactose metabolism.</text>
</comment>
<dbReference type="AlphaFoldDB" id="R4KPY7"/>
<keyword evidence="9" id="KW-1185">Reference proteome</keyword>
<dbReference type="PANTHER" id="PTHR43725">
    <property type="entry name" value="UDP-GLUCOSE 4-EPIMERASE"/>
    <property type="match status" value="1"/>
</dbReference>
<evidence type="ECO:0000256" key="1">
    <source>
        <dbReference type="ARBA" id="ARBA00004947"/>
    </source>
</evidence>
<dbReference type="STRING" id="767817.Desgi_4349"/>
<dbReference type="RefSeq" id="WP_006521352.1">
    <property type="nucleotide sequence ID" value="NC_021184.1"/>
</dbReference>
<dbReference type="eggNOG" id="COG1087">
    <property type="taxonomic scope" value="Bacteria"/>
</dbReference>
<dbReference type="Gene3D" id="3.90.25.10">
    <property type="entry name" value="UDP-galactose 4-epimerase, domain 1"/>
    <property type="match status" value="1"/>
</dbReference>
<evidence type="ECO:0000256" key="6">
    <source>
        <dbReference type="ARBA" id="ARBA00033067"/>
    </source>
</evidence>
<reference evidence="8 9" key="1">
    <citation type="submission" date="2012-01" db="EMBL/GenBank/DDBJ databases">
        <title>Complete sequence of Desulfotomaculum gibsoniae DSM 7213.</title>
        <authorList>
            <consortium name="US DOE Joint Genome Institute"/>
            <person name="Lucas S."/>
            <person name="Han J."/>
            <person name="Lapidus A."/>
            <person name="Cheng J.-F."/>
            <person name="Goodwin L."/>
            <person name="Pitluck S."/>
            <person name="Peters L."/>
            <person name="Ovchinnikova G."/>
            <person name="Teshima H."/>
            <person name="Detter J.C."/>
            <person name="Han C."/>
            <person name="Tapia R."/>
            <person name="Land M."/>
            <person name="Hauser L."/>
            <person name="Kyrpides N."/>
            <person name="Ivanova N."/>
            <person name="Pagani I."/>
            <person name="Parshina S."/>
            <person name="Plugge C."/>
            <person name="Muyzer G."/>
            <person name="Kuever J."/>
            <person name="Ivanova A."/>
            <person name="Nazina T."/>
            <person name="Klenk H.-P."/>
            <person name="Brambilla E."/>
            <person name="Spring S."/>
            <person name="Stams A.F."/>
            <person name="Woyke T."/>
        </authorList>
    </citation>
    <scope>NUCLEOTIDE SEQUENCE [LARGE SCALE GENOMIC DNA]</scope>
    <source>
        <strain evidence="8 9">DSM 7213</strain>
    </source>
</reference>
<dbReference type="InterPro" id="IPR001509">
    <property type="entry name" value="Epimerase_deHydtase"/>
</dbReference>
<dbReference type="SUPFAM" id="SSF51735">
    <property type="entry name" value="NAD(P)-binding Rossmann-fold domains"/>
    <property type="match status" value="1"/>
</dbReference>
<keyword evidence="4" id="KW-0299">Galactose metabolism</keyword>
<dbReference type="HOGENOM" id="CLU_007383_1_7_9"/>
<evidence type="ECO:0000256" key="3">
    <source>
        <dbReference type="ARBA" id="ARBA00018569"/>
    </source>
</evidence>
<evidence type="ECO:0000313" key="9">
    <source>
        <dbReference type="Proteomes" id="UP000013520"/>
    </source>
</evidence>
<accession>R4KPY7</accession>
<dbReference type="EMBL" id="CP003273">
    <property type="protein sequence ID" value="AGL03592.1"/>
    <property type="molecule type" value="Genomic_DNA"/>
</dbReference>
<dbReference type="PANTHER" id="PTHR43725:SF53">
    <property type="entry name" value="UDP-ARABINOSE 4-EPIMERASE 1"/>
    <property type="match status" value="1"/>
</dbReference>
<dbReference type="Proteomes" id="UP000013520">
    <property type="component" value="Chromosome"/>
</dbReference>
<dbReference type="Gene3D" id="3.40.50.720">
    <property type="entry name" value="NAD(P)-binding Rossmann-like Domain"/>
    <property type="match status" value="1"/>
</dbReference>
<gene>
    <name evidence="8" type="ORF">Desgi_4349</name>
</gene>
<evidence type="ECO:0000256" key="5">
    <source>
        <dbReference type="ARBA" id="ARBA00031367"/>
    </source>
</evidence>
<evidence type="ECO:0000313" key="8">
    <source>
        <dbReference type="EMBL" id="AGL03592.1"/>
    </source>
</evidence>
<dbReference type="GO" id="GO:0006012">
    <property type="term" value="P:galactose metabolic process"/>
    <property type="evidence" value="ECO:0007669"/>
    <property type="project" value="UniProtKB-KW"/>
</dbReference>